<dbReference type="Pfam" id="PF09544">
    <property type="entry name" value="DUF2381"/>
    <property type="match status" value="1"/>
</dbReference>
<reference evidence="2 3" key="1">
    <citation type="submission" date="2017-06" db="EMBL/GenBank/DDBJ databases">
        <authorList>
            <person name="Kim H.J."/>
            <person name="Triplett B.A."/>
        </authorList>
    </citation>
    <scope>NUCLEOTIDE SEQUENCE [LARGE SCALE GENOMIC DNA]</scope>
    <source>
        <strain evidence="2 3">DSM 14713</strain>
    </source>
</reference>
<proteinExistence type="predicted"/>
<evidence type="ECO:0000313" key="3">
    <source>
        <dbReference type="Proteomes" id="UP000217289"/>
    </source>
</evidence>
<feature type="chain" id="PRO_5013077894" description="DUF2381 family protein" evidence="1">
    <location>
        <begin position="23"/>
        <end position="310"/>
    </location>
</feature>
<evidence type="ECO:0008006" key="4">
    <source>
        <dbReference type="Google" id="ProtNLM"/>
    </source>
</evidence>
<protein>
    <recommendedName>
        <fullName evidence="4">DUF2381 family protein</fullName>
    </recommendedName>
</protein>
<dbReference type="KEGG" id="mbd:MEBOL_006119"/>
<dbReference type="OrthoDB" id="5524524at2"/>
<accession>A0A250IN59</accession>
<feature type="signal peptide" evidence="1">
    <location>
        <begin position="1"/>
        <end position="22"/>
    </location>
</feature>
<evidence type="ECO:0000313" key="2">
    <source>
        <dbReference type="EMBL" id="ATB32631.1"/>
    </source>
</evidence>
<sequence length="310" mass="34878">MRILQLLRCGLLLVLLASPALARDEAEKLTIRTLKVPAHPGQEASPIYVSWQVASVLRFEQDVDPAKTRLLAWEGRFEPLLVGRKKVVIEPLRDLDSGEALPLLVTLVDGTEFTFRVKPKSREDWGWIDYQVNVFKDTNSYNVILSSLYDSLNRERKLSEENERFKKEENSVDHALATLLANGEVKKTPFRRVKVVRPKNEDMDMVVELFAGPGKAAVVVTLTNTYYGGPWAFDGAYLTRDFTSYTARPFALRMDRNEIVPGQSGRIAVVVDKSAFEMEGGQLADLALQIFRGDGLLQVAVAMDHTLVRK</sequence>
<evidence type="ECO:0000256" key="1">
    <source>
        <dbReference type="SAM" id="SignalP"/>
    </source>
</evidence>
<dbReference type="EMBL" id="CP022163">
    <property type="protein sequence ID" value="ATB32631.1"/>
    <property type="molecule type" value="Genomic_DNA"/>
</dbReference>
<dbReference type="AlphaFoldDB" id="A0A250IN59"/>
<gene>
    <name evidence="2" type="ORF">MEBOL_006119</name>
</gene>
<keyword evidence="1" id="KW-0732">Signal</keyword>
<keyword evidence="3" id="KW-1185">Reference proteome</keyword>
<dbReference type="RefSeq" id="WP_095980788.1">
    <property type="nucleotide sequence ID" value="NZ_CP022163.1"/>
</dbReference>
<organism evidence="2 3">
    <name type="scientific">Melittangium boletus DSM 14713</name>
    <dbReference type="NCBI Taxonomy" id="1294270"/>
    <lineage>
        <taxon>Bacteria</taxon>
        <taxon>Pseudomonadati</taxon>
        <taxon>Myxococcota</taxon>
        <taxon>Myxococcia</taxon>
        <taxon>Myxococcales</taxon>
        <taxon>Cystobacterineae</taxon>
        <taxon>Archangiaceae</taxon>
        <taxon>Melittangium</taxon>
    </lineage>
</organism>
<name>A0A250IN59_9BACT</name>
<dbReference type="InterPro" id="IPR011754">
    <property type="entry name" value="Mxa_paralog_2268"/>
</dbReference>
<dbReference type="Proteomes" id="UP000217289">
    <property type="component" value="Chromosome"/>
</dbReference>